<name>A0A8K0PEU5_9PEZI</name>
<protein>
    <recommendedName>
        <fullName evidence="5">Tetraspanin Tsp3</fullName>
    </recommendedName>
</protein>
<feature type="transmembrane region" description="Helical" evidence="2">
    <location>
        <begin position="43"/>
        <end position="64"/>
    </location>
</feature>
<feature type="transmembrane region" description="Helical" evidence="2">
    <location>
        <begin position="85"/>
        <end position="107"/>
    </location>
</feature>
<sequence>MALKRRQIAVILSVAWLGLLTILAAYALHSTNTHSLPIPNALSALTLALAPIAGITIETTNALATALASSPKHRRSEATSTIPPILLPSTLTIALLLIYETVIATLAGTRITPIDGLGCNLQEKWTEMWRGKEEGVKRIQDAFQCCGFRTGRDMAWPFPDAQHGVDACVVRYGGERTSGCLEAWRGEERKVAGMMLFVAVGVFVWMVAVVAVPVAQPKPLRNILQIAPPNGGEADDAHQRALDYDRYRDDDTDDADDSGDETSIRREVTNLNSQSNLASLVEGNRSRHSVYINDQDRWRRDS</sequence>
<dbReference type="OrthoDB" id="71600at2759"/>
<reference evidence="3" key="1">
    <citation type="submission" date="2021-07" db="EMBL/GenBank/DDBJ databases">
        <title>Elsinoe batatas strain:CRI-CJ2 Genome sequencing and assembly.</title>
        <authorList>
            <person name="Huang L."/>
        </authorList>
    </citation>
    <scope>NUCLEOTIDE SEQUENCE</scope>
    <source>
        <strain evidence="3">CRI-CJ2</strain>
    </source>
</reference>
<evidence type="ECO:0008006" key="5">
    <source>
        <dbReference type="Google" id="ProtNLM"/>
    </source>
</evidence>
<proteinExistence type="predicted"/>
<gene>
    <name evidence="3" type="ORF">KVT40_004619</name>
</gene>
<keyword evidence="2" id="KW-1133">Transmembrane helix</keyword>
<evidence type="ECO:0000313" key="4">
    <source>
        <dbReference type="Proteomes" id="UP000809789"/>
    </source>
</evidence>
<keyword evidence="2" id="KW-0812">Transmembrane</keyword>
<feature type="transmembrane region" description="Helical" evidence="2">
    <location>
        <begin position="191"/>
        <end position="215"/>
    </location>
</feature>
<feature type="compositionally biased region" description="Acidic residues" evidence="1">
    <location>
        <begin position="250"/>
        <end position="260"/>
    </location>
</feature>
<evidence type="ECO:0000313" key="3">
    <source>
        <dbReference type="EMBL" id="KAG8627136.1"/>
    </source>
</evidence>
<dbReference type="Proteomes" id="UP000809789">
    <property type="component" value="Unassembled WGS sequence"/>
</dbReference>
<organism evidence="3 4">
    <name type="scientific">Elsinoe batatas</name>
    <dbReference type="NCBI Taxonomy" id="2601811"/>
    <lineage>
        <taxon>Eukaryota</taxon>
        <taxon>Fungi</taxon>
        <taxon>Dikarya</taxon>
        <taxon>Ascomycota</taxon>
        <taxon>Pezizomycotina</taxon>
        <taxon>Dothideomycetes</taxon>
        <taxon>Dothideomycetidae</taxon>
        <taxon>Myriangiales</taxon>
        <taxon>Elsinoaceae</taxon>
        <taxon>Elsinoe</taxon>
    </lineage>
</organism>
<dbReference type="EMBL" id="JAESVG020000005">
    <property type="protein sequence ID" value="KAG8627136.1"/>
    <property type="molecule type" value="Genomic_DNA"/>
</dbReference>
<evidence type="ECO:0000256" key="1">
    <source>
        <dbReference type="SAM" id="MobiDB-lite"/>
    </source>
</evidence>
<dbReference type="AlphaFoldDB" id="A0A8K0PEU5"/>
<comment type="caution">
    <text evidence="3">The sequence shown here is derived from an EMBL/GenBank/DDBJ whole genome shotgun (WGS) entry which is preliminary data.</text>
</comment>
<accession>A0A8K0PEU5</accession>
<evidence type="ECO:0000256" key="2">
    <source>
        <dbReference type="SAM" id="Phobius"/>
    </source>
</evidence>
<feature type="region of interest" description="Disordered" evidence="1">
    <location>
        <begin position="245"/>
        <end position="270"/>
    </location>
</feature>
<keyword evidence="4" id="KW-1185">Reference proteome</keyword>
<keyword evidence="2" id="KW-0472">Membrane</keyword>